<dbReference type="OrthoDB" id="323306at2157"/>
<feature type="transmembrane region" description="Helical" evidence="1">
    <location>
        <begin position="64"/>
        <end position="86"/>
    </location>
</feature>
<feature type="transmembrane region" description="Helical" evidence="1">
    <location>
        <begin position="39"/>
        <end position="58"/>
    </location>
</feature>
<keyword evidence="1" id="KW-1133">Transmembrane helix</keyword>
<protein>
    <submittedName>
        <fullName evidence="2">Uncharacterized protein</fullName>
    </submittedName>
</protein>
<feature type="transmembrane region" description="Helical" evidence="1">
    <location>
        <begin position="16"/>
        <end position="34"/>
    </location>
</feature>
<dbReference type="RefSeq" id="WP_090376361.1">
    <property type="nucleotide sequence ID" value="NZ_FNLC01000001.1"/>
</dbReference>
<dbReference type="EMBL" id="FNLC01000001">
    <property type="protein sequence ID" value="SDQ27930.1"/>
    <property type="molecule type" value="Genomic_DNA"/>
</dbReference>
<evidence type="ECO:0000313" key="3">
    <source>
        <dbReference type="Proteomes" id="UP000198848"/>
    </source>
</evidence>
<accession>A0A1H0ZKF9</accession>
<evidence type="ECO:0000256" key="1">
    <source>
        <dbReference type="SAM" id="Phobius"/>
    </source>
</evidence>
<proteinExistence type="predicted"/>
<evidence type="ECO:0000313" key="2">
    <source>
        <dbReference type="EMBL" id="SDQ27930.1"/>
    </source>
</evidence>
<organism evidence="2 3">
    <name type="scientific">Natronobacterium texcoconense</name>
    <dbReference type="NCBI Taxonomy" id="1095778"/>
    <lineage>
        <taxon>Archaea</taxon>
        <taxon>Methanobacteriati</taxon>
        <taxon>Methanobacteriota</taxon>
        <taxon>Stenosarchaea group</taxon>
        <taxon>Halobacteria</taxon>
        <taxon>Halobacteriales</taxon>
        <taxon>Natrialbaceae</taxon>
        <taxon>Natronobacterium</taxon>
    </lineage>
</organism>
<name>A0A1H0ZKF9_NATTX</name>
<feature type="transmembrane region" description="Helical" evidence="1">
    <location>
        <begin position="98"/>
        <end position="122"/>
    </location>
</feature>
<keyword evidence="1" id="KW-0472">Membrane</keyword>
<sequence length="140" mass="14650">MRQTIEPTFEYGRGPVLWGAATVVVLGLVVNFGLNRPGWLMPAALVGGGVAAARSGFYDPSANNGALAATVGTLALIPILAITRTTGMFGIESVGDRIFITIILALGWLTMLVVIIAPFGYIGGYLVDTVRRRVGGPIGY</sequence>
<gene>
    <name evidence="2" type="ORF">SAMN04489842_0328</name>
</gene>
<keyword evidence="3" id="KW-1185">Reference proteome</keyword>
<dbReference type="STRING" id="1095778.SAMN04489842_0328"/>
<reference evidence="3" key="1">
    <citation type="submission" date="2016-10" db="EMBL/GenBank/DDBJ databases">
        <authorList>
            <person name="Varghese N."/>
            <person name="Submissions S."/>
        </authorList>
    </citation>
    <scope>NUCLEOTIDE SEQUENCE [LARGE SCALE GENOMIC DNA]</scope>
    <source>
        <strain evidence="3">DSM 24767</strain>
    </source>
</reference>
<dbReference type="AlphaFoldDB" id="A0A1H0ZKF9"/>
<dbReference type="Proteomes" id="UP000198848">
    <property type="component" value="Unassembled WGS sequence"/>
</dbReference>
<keyword evidence="1" id="KW-0812">Transmembrane</keyword>